<sequence>MTVLSYDRCCAEIVTQTDLLRSRVKGADLTAPVPTCPGWNLSQLLRHVGGTHRWGETVVRTRAAKPVPDDLVNDVAGYADERPDVLDAWLAEGAARLTDALRAAGPEARVWTPGPGGTAVFWARRMLHEAVVHRADATWAVGEEFTVEEDVALDAVDEWMGFGSAPELVEPRPGVPPLLGPGRTLHFHATGTAPGAAAEWLVDLTGDAVVWRRAHEKAAVAVRASPTDLVLLLYRRRAVGDEGIEVHGDAHLLDLWLERSGFWLRE</sequence>
<feature type="domain" description="Mycothiol-dependent maleylpyruvate isomerase metal-binding" evidence="2">
    <location>
        <begin position="11"/>
        <end position="137"/>
    </location>
</feature>
<reference evidence="3" key="1">
    <citation type="journal article" date="2014" name="Int. J. Syst. Evol. Microbiol.">
        <title>Complete genome sequence of Corynebacterium casei LMG S-19264T (=DSM 44701T), isolated from a smear-ripened cheese.</title>
        <authorList>
            <consortium name="US DOE Joint Genome Institute (JGI-PGF)"/>
            <person name="Walter F."/>
            <person name="Albersmeier A."/>
            <person name="Kalinowski J."/>
            <person name="Ruckert C."/>
        </authorList>
    </citation>
    <scope>NUCLEOTIDE SEQUENCE</scope>
    <source>
        <strain evidence="3">JCM 5016</strain>
    </source>
</reference>
<dbReference type="InterPro" id="IPR010872">
    <property type="entry name" value="MDMPI_C-term_domain"/>
</dbReference>
<comment type="caution">
    <text evidence="3">The sequence shown here is derived from an EMBL/GenBank/DDBJ whole genome shotgun (WGS) entry which is preliminary data.</text>
</comment>
<organism evidence="3 4">
    <name type="scientific">Streptomyces echinoruber</name>
    <dbReference type="NCBI Taxonomy" id="68898"/>
    <lineage>
        <taxon>Bacteria</taxon>
        <taxon>Bacillati</taxon>
        <taxon>Actinomycetota</taxon>
        <taxon>Actinomycetes</taxon>
        <taxon>Kitasatosporales</taxon>
        <taxon>Streptomycetaceae</taxon>
        <taxon>Streptomyces</taxon>
    </lineage>
</organism>
<evidence type="ECO:0000259" key="2">
    <source>
        <dbReference type="Pfam" id="PF11716"/>
    </source>
</evidence>
<keyword evidence="4" id="KW-1185">Reference proteome</keyword>
<evidence type="ECO:0008006" key="5">
    <source>
        <dbReference type="Google" id="ProtNLM"/>
    </source>
</evidence>
<name>A0A918QQP6_9ACTN</name>
<reference evidence="3" key="2">
    <citation type="submission" date="2020-09" db="EMBL/GenBank/DDBJ databases">
        <authorList>
            <person name="Sun Q."/>
            <person name="Ohkuma M."/>
        </authorList>
    </citation>
    <scope>NUCLEOTIDE SEQUENCE</scope>
    <source>
        <strain evidence="3">JCM 5016</strain>
    </source>
</reference>
<dbReference type="InterPro" id="IPR024344">
    <property type="entry name" value="MDMPI_metal-binding"/>
</dbReference>
<dbReference type="Gene3D" id="1.20.120.450">
    <property type="entry name" value="dinb family like domain"/>
    <property type="match status" value="1"/>
</dbReference>
<evidence type="ECO:0000313" key="4">
    <source>
        <dbReference type="Proteomes" id="UP000623010"/>
    </source>
</evidence>
<protein>
    <recommendedName>
        <fullName evidence="5">Maleylpyruvate isomerase family mycothiol-dependent enzyme</fullName>
    </recommendedName>
</protein>
<dbReference type="EMBL" id="BMWH01000001">
    <property type="protein sequence ID" value="GGZ68033.1"/>
    <property type="molecule type" value="Genomic_DNA"/>
</dbReference>
<dbReference type="AlphaFoldDB" id="A0A918QQP6"/>
<dbReference type="InterPro" id="IPR034660">
    <property type="entry name" value="DinB/YfiT-like"/>
</dbReference>
<dbReference type="SUPFAM" id="SSF109854">
    <property type="entry name" value="DinB/YfiT-like putative metalloenzymes"/>
    <property type="match status" value="1"/>
</dbReference>
<dbReference type="InterPro" id="IPR017517">
    <property type="entry name" value="Maleyloyr_isom"/>
</dbReference>
<dbReference type="Pfam" id="PF11716">
    <property type="entry name" value="MDMPI_N"/>
    <property type="match status" value="1"/>
</dbReference>
<dbReference type="GO" id="GO:0005886">
    <property type="term" value="C:plasma membrane"/>
    <property type="evidence" value="ECO:0007669"/>
    <property type="project" value="TreeGrafter"/>
</dbReference>
<feature type="domain" description="MDMPI C-terminal" evidence="1">
    <location>
        <begin position="150"/>
        <end position="254"/>
    </location>
</feature>
<dbReference type="PANTHER" id="PTHR40758:SF1">
    <property type="entry name" value="CONSERVED PROTEIN"/>
    <property type="match status" value="1"/>
</dbReference>
<evidence type="ECO:0000259" key="1">
    <source>
        <dbReference type="Pfam" id="PF07398"/>
    </source>
</evidence>
<dbReference type="NCBIfam" id="TIGR03083">
    <property type="entry name" value="maleylpyruvate isomerase family mycothiol-dependent enzyme"/>
    <property type="match status" value="1"/>
</dbReference>
<dbReference type="Proteomes" id="UP000623010">
    <property type="component" value="Unassembled WGS sequence"/>
</dbReference>
<dbReference type="RefSeq" id="WP_190055282.1">
    <property type="nucleotide sequence ID" value="NZ_BMWH01000001.1"/>
</dbReference>
<dbReference type="GO" id="GO:0046872">
    <property type="term" value="F:metal ion binding"/>
    <property type="evidence" value="ECO:0007669"/>
    <property type="project" value="InterPro"/>
</dbReference>
<proteinExistence type="predicted"/>
<evidence type="ECO:0000313" key="3">
    <source>
        <dbReference type="EMBL" id="GGZ68033.1"/>
    </source>
</evidence>
<gene>
    <name evidence="3" type="ORF">GCM10010389_01560</name>
</gene>
<accession>A0A918QQP6</accession>
<dbReference type="Pfam" id="PF07398">
    <property type="entry name" value="MDMPI_C"/>
    <property type="match status" value="1"/>
</dbReference>
<dbReference type="PANTHER" id="PTHR40758">
    <property type="entry name" value="CONSERVED PROTEIN"/>
    <property type="match status" value="1"/>
</dbReference>